<protein>
    <recommendedName>
        <fullName evidence="4">Retinoic acid induced 16-like protein-domain-containing protein</fullName>
    </recommendedName>
</protein>
<evidence type="ECO:0008006" key="4">
    <source>
        <dbReference type="Google" id="ProtNLM"/>
    </source>
</evidence>
<organism evidence="2 3">
    <name type="scientific">Myriangium duriaei CBS 260.36</name>
    <dbReference type="NCBI Taxonomy" id="1168546"/>
    <lineage>
        <taxon>Eukaryota</taxon>
        <taxon>Fungi</taxon>
        <taxon>Dikarya</taxon>
        <taxon>Ascomycota</taxon>
        <taxon>Pezizomycotina</taxon>
        <taxon>Dothideomycetes</taxon>
        <taxon>Dothideomycetidae</taxon>
        <taxon>Myriangiales</taxon>
        <taxon>Myriangiaceae</taxon>
        <taxon>Myriangium</taxon>
    </lineage>
</organism>
<feature type="compositionally biased region" description="Polar residues" evidence="1">
    <location>
        <begin position="14"/>
        <end position="24"/>
    </location>
</feature>
<feature type="compositionally biased region" description="Pro residues" evidence="1">
    <location>
        <begin position="807"/>
        <end position="817"/>
    </location>
</feature>
<gene>
    <name evidence="2" type="ORF">K461DRAFT_295843</name>
</gene>
<evidence type="ECO:0000313" key="3">
    <source>
        <dbReference type="Proteomes" id="UP000799439"/>
    </source>
</evidence>
<dbReference type="InterPro" id="IPR019384">
    <property type="entry name" value="FHIP"/>
</dbReference>
<evidence type="ECO:0000256" key="1">
    <source>
        <dbReference type="SAM" id="MobiDB-lite"/>
    </source>
</evidence>
<feature type="region of interest" description="Disordered" evidence="1">
    <location>
        <begin position="1"/>
        <end position="24"/>
    </location>
</feature>
<accession>A0A9P4IXD6</accession>
<proteinExistence type="predicted"/>
<feature type="compositionally biased region" description="Low complexity" evidence="1">
    <location>
        <begin position="746"/>
        <end position="761"/>
    </location>
</feature>
<dbReference type="PANTHER" id="PTHR21705">
    <property type="entry name" value="RAI16 PROTEIN-RELATED"/>
    <property type="match status" value="1"/>
</dbReference>
<dbReference type="Proteomes" id="UP000799439">
    <property type="component" value="Unassembled WGS sequence"/>
</dbReference>
<keyword evidence="3" id="KW-1185">Reference proteome</keyword>
<dbReference type="Pfam" id="PF10257">
    <property type="entry name" value="RAI16-like"/>
    <property type="match status" value="1"/>
</dbReference>
<feature type="compositionally biased region" description="Acidic residues" evidence="1">
    <location>
        <begin position="934"/>
        <end position="943"/>
    </location>
</feature>
<name>A0A9P4IXD6_9PEZI</name>
<feature type="compositionally biased region" description="Low complexity" evidence="1">
    <location>
        <begin position="911"/>
        <end position="928"/>
    </location>
</feature>
<evidence type="ECO:0000313" key="2">
    <source>
        <dbReference type="EMBL" id="KAF2150579.1"/>
    </source>
</evidence>
<feature type="region of interest" description="Disordered" evidence="1">
    <location>
        <begin position="703"/>
        <end position="860"/>
    </location>
</feature>
<feature type="region of interest" description="Disordered" evidence="1">
    <location>
        <begin position="878"/>
        <end position="948"/>
    </location>
</feature>
<comment type="caution">
    <text evidence="2">The sequence shown here is derived from an EMBL/GenBank/DDBJ whole genome shotgun (WGS) entry which is preliminary data.</text>
</comment>
<reference evidence="2" key="1">
    <citation type="journal article" date="2020" name="Stud. Mycol.">
        <title>101 Dothideomycetes genomes: a test case for predicting lifestyles and emergence of pathogens.</title>
        <authorList>
            <person name="Haridas S."/>
            <person name="Albert R."/>
            <person name="Binder M."/>
            <person name="Bloem J."/>
            <person name="Labutti K."/>
            <person name="Salamov A."/>
            <person name="Andreopoulos B."/>
            <person name="Baker S."/>
            <person name="Barry K."/>
            <person name="Bills G."/>
            <person name="Bluhm B."/>
            <person name="Cannon C."/>
            <person name="Castanera R."/>
            <person name="Culley D."/>
            <person name="Daum C."/>
            <person name="Ezra D."/>
            <person name="Gonzalez J."/>
            <person name="Henrissat B."/>
            <person name="Kuo A."/>
            <person name="Liang C."/>
            <person name="Lipzen A."/>
            <person name="Lutzoni F."/>
            <person name="Magnuson J."/>
            <person name="Mondo S."/>
            <person name="Nolan M."/>
            <person name="Ohm R."/>
            <person name="Pangilinan J."/>
            <person name="Park H.-J."/>
            <person name="Ramirez L."/>
            <person name="Alfaro M."/>
            <person name="Sun H."/>
            <person name="Tritt A."/>
            <person name="Yoshinaga Y."/>
            <person name="Zwiers L.-H."/>
            <person name="Turgeon B."/>
            <person name="Goodwin S."/>
            <person name="Spatafora J."/>
            <person name="Crous P."/>
            <person name="Grigoriev I."/>
        </authorList>
    </citation>
    <scope>NUCLEOTIDE SEQUENCE</scope>
    <source>
        <strain evidence="2">CBS 260.36</strain>
    </source>
</reference>
<dbReference type="EMBL" id="ML996089">
    <property type="protein sequence ID" value="KAF2150579.1"/>
    <property type="molecule type" value="Genomic_DNA"/>
</dbReference>
<dbReference type="AlphaFoldDB" id="A0A9P4IXD6"/>
<dbReference type="PANTHER" id="PTHR21705:SF11">
    <property type="entry name" value="FHIP FAMILY PROTEIN CG3558"/>
    <property type="match status" value="1"/>
</dbReference>
<sequence>MDFWSRLVGGSGRQGKQTSPRKVTPQQRLDRFKRIYNTVQQTCSRLQQLSQPGSRIEQLVIDLGILSTLLREELRSPAPYTCLSFSAANQIYAVIGRAASACKDERVILEAVTVFSILIDSEMEGFVSNRSFARALMRFSMRVLDSGYSFVSTDTESQLVEVLFNISAKIRLEPDILSVWFAPSGRAENEESFIREKKSFVGITQKDDFPLCYLFMDRVHHEGRIGDFARTGLLYIFESSSRSAALDQWIVASDLPTLMASALGALYSQLSRELSLLRHTNDLPMLLAMSDYPEYNPDSDVETISSESHKAHMATFLSDLTFWQDILDHCRSVDVKQTLLDHFQILFLQQLLYPSLLQSSDTDGGSSVAVMTYLSSILQTLTDEGLANMLLTYLLGTQSPQRPPPGRPPSPTVMRRRSSLMIITTPASEDDHYEPSLFNLVDLIHNGLQSINPQTTFAALKLFTTILTLQPLHALGSLVRLDLEHRSMPDRTVGALDIETSSFMRMAASIGGTEGLDEAFDGISYDVRKNIDAIAFRHVQAAHTIDSRNNSVILSDLQRTVSRSMLDLNNTGMRAIMRLVENFLSNSVDTNLALTETIMAICMSISIDVSDLIAIRPDRYRLPADPPEDQPIPGLKSAWLDAEETKALQALLSSTRTPALRPTNTPIMLAALRIVETQVTHLRQSLSRFDALLSKRKSILQTPQHGDLFSTPAKSRAAKPRPSTPAHSSLSRHASPAPLSKHSRQPSLTTTPSRPVTPTTVKRNESIPRGRRPSITASSPTSSLNKTNVSGALTSPIRPTLGSNVFRPPPPEPPLALSPPRMAALRTLSPSARTGSMVSTSMSETVEEHQAQILADSSATHDAETLRLRVRFDAKGRLSIAPPDGDARSRSPVPTPRGARSPVGLAGRLRGQGVPSSRGSSVSGLASPDSPVGTEEEDEDEEEGQGREVSLGHVLTNIVVLQNFILEIVAVLQLRARVYEGEVRFD</sequence>
<dbReference type="OrthoDB" id="5350595at2759"/>
<feature type="compositionally biased region" description="Polar residues" evidence="1">
    <location>
        <begin position="775"/>
        <end position="793"/>
    </location>
</feature>
<feature type="compositionally biased region" description="Polar residues" evidence="1">
    <location>
        <begin position="828"/>
        <end position="844"/>
    </location>
</feature>